<evidence type="ECO:0000313" key="3">
    <source>
        <dbReference type="Proteomes" id="UP001519460"/>
    </source>
</evidence>
<protein>
    <submittedName>
        <fullName evidence="2">Uncharacterized protein</fullName>
    </submittedName>
</protein>
<dbReference type="Proteomes" id="UP001519460">
    <property type="component" value="Unassembled WGS sequence"/>
</dbReference>
<feature type="compositionally biased region" description="Polar residues" evidence="1">
    <location>
        <begin position="8"/>
        <end position="23"/>
    </location>
</feature>
<comment type="caution">
    <text evidence="2">The sequence shown here is derived from an EMBL/GenBank/DDBJ whole genome shotgun (WGS) entry which is preliminary data.</text>
</comment>
<gene>
    <name evidence="2" type="ORF">BaRGS_00016552</name>
</gene>
<accession>A0ABD0KYR8</accession>
<reference evidence="2 3" key="1">
    <citation type="journal article" date="2023" name="Sci. Data">
        <title>Genome assembly of the Korean intertidal mud-creeper Batillaria attramentaria.</title>
        <authorList>
            <person name="Patra A.K."/>
            <person name="Ho P.T."/>
            <person name="Jun S."/>
            <person name="Lee S.J."/>
            <person name="Kim Y."/>
            <person name="Won Y.J."/>
        </authorList>
    </citation>
    <scope>NUCLEOTIDE SEQUENCE [LARGE SCALE GENOMIC DNA]</scope>
    <source>
        <strain evidence="2">Wonlab-2016</strain>
    </source>
</reference>
<name>A0ABD0KYR8_9CAEN</name>
<sequence>MNKVDLGITNTKTYPSGLTQPSSRGPPAQLKRLGDSLQRMPVKAATERRAHTTSLHDEVRKANALTNGPGLRARVAGPRIRDLINHLSTELPNLHLWVASVTNKNIPSCMKEEKLKVPLRCAPVISREVIPGVRSNADPVEFMSPTTQHRQLTDQRSSKCSTKAKTTLAAGRLDASSVEVKLLLVCFVWASVLLYRYVFVLRRTTEVHGDLTDNDGRKVTTNYCGFVRGVRSQDIPVDSIGKCGTDIAIWEAGLAEAKTNEVVATNWGKTCGLERKVVVYIQGRAPEFDDHRSEEDVDAQDRLYAVSRCTTQLIVVEVPRDIPLASHSTLEQQQSK</sequence>
<dbReference type="EMBL" id="JACVVK020000105">
    <property type="protein sequence ID" value="KAK7492255.1"/>
    <property type="molecule type" value="Genomic_DNA"/>
</dbReference>
<keyword evidence="3" id="KW-1185">Reference proteome</keyword>
<organism evidence="2 3">
    <name type="scientific">Batillaria attramentaria</name>
    <dbReference type="NCBI Taxonomy" id="370345"/>
    <lineage>
        <taxon>Eukaryota</taxon>
        <taxon>Metazoa</taxon>
        <taxon>Spiralia</taxon>
        <taxon>Lophotrochozoa</taxon>
        <taxon>Mollusca</taxon>
        <taxon>Gastropoda</taxon>
        <taxon>Caenogastropoda</taxon>
        <taxon>Sorbeoconcha</taxon>
        <taxon>Cerithioidea</taxon>
        <taxon>Batillariidae</taxon>
        <taxon>Batillaria</taxon>
    </lineage>
</organism>
<proteinExistence type="predicted"/>
<evidence type="ECO:0000256" key="1">
    <source>
        <dbReference type="SAM" id="MobiDB-lite"/>
    </source>
</evidence>
<dbReference type="AlphaFoldDB" id="A0ABD0KYR8"/>
<feature type="region of interest" description="Disordered" evidence="1">
    <location>
        <begin position="1"/>
        <end position="28"/>
    </location>
</feature>
<evidence type="ECO:0000313" key="2">
    <source>
        <dbReference type="EMBL" id="KAK7492255.1"/>
    </source>
</evidence>